<dbReference type="InterPro" id="IPR023229">
    <property type="entry name" value="T2SS_M_periplasmic_sf"/>
</dbReference>
<keyword evidence="4" id="KW-0997">Cell inner membrane</keyword>
<protein>
    <submittedName>
        <fullName evidence="9">Type II secretion system protein M</fullName>
    </submittedName>
</protein>
<dbReference type="PIRSF" id="PIRSF006291">
    <property type="entry name" value="GspM"/>
    <property type="match status" value="1"/>
</dbReference>
<organism evidence="9">
    <name type="scientific">uncultured organism</name>
    <dbReference type="NCBI Taxonomy" id="155900"/>
    <lineage>
        <taxon>unclassified sequences</taxon>
        <taxon>environmental samples</taxon>
    </lineage>
</organism>
<dbReference type="SUPFAM" id="SSF103054">
    <property type="entry name" value="General secretion pathway protein M, EpsM"/>
    <property type="match status" value="1"/>
</dbReference>
<keyword evidence="5" id="KW-0812">Transmembrane</keyword>
<keyword evidence="3" id="KW-1003">Cell membrane</keyword>
<keyword evidence="7" id="KW-1133">Transmembrane helix</keyword>
<proteinExistence type="predicted"/>
<sequence>MRRWWHELAPRERRTLIAGAVALAVIAWFFGLWLPPRQAAPALHDRLAAAETDLAWMRAHASEAEALRQRRQAVGPEQTDPRAVYVVVEESARQAGLGEALERIEPAGDAEVRVSLDGAAFDGLVPWLAGLRDSHGIQAGSASFRATDTPGRVDARLVLQGPSP</sequence>
<dbReference type="AlphaFoldDB" id="A0A5B8REN7"/>
<gene>
    <name evidence="9" type="primary">epsM_1</name>
    <name evidence="9" type="ORF">KBTEX_03845</name>
</gene>
<dbReference type="EMBL" id="MN079261">
    <property type="protein sequence ID" value="QEA07489.1"/>
    <property type="molecule type" value="Genomic_DNA"/>
</dbReference>
<evidence type="ECO:0000256" key="4">
    <source>
        <dbReference type="ARBA" id="ARBA00022519"/>
    </source>
</evidence>
<evidence type="ECO:0000256" key="6">
    <source>
        <dbReference type="ARBA" id="ARBA00022927"/>
    </source>
</evidence>
<evidence type="ECO:0000256" key="8">
    <source>
        <dbReference type="ARBA" id="ARBA00023136"/>
    </source>
</evidence>
<evidence type="ECO:0000256" key="1">
    <source>
        <dbReference type="ARBA" id="ARBA00004377"/>
    </source>
</evidence>
<dbReference type="InterPro" id="IPR007690">
    <property type="entry name" value="T2SS_GspM"/>
</dbReference>
<evidence type="ECO:0000256" key="5">
    <source>
        <dbReference type="ARBA" id="ARBA00022692"/>
    </source>
</evidence>
<accession>A0A5B8REN7</accession>
<evidence type="ECO:0000256" key="7">
    <source>
        <dbReference type="ARBA" id="ARBA00022989"/>
    </source>
</evidence>
<evidence type="ECO:0000256" key="2">
    <source>
        <dbReference type="ARBA" id="ARBA00022448"/>
    </source>
</evidence>
<comment type="subcellular location">
    <subcellularLocation>
        <location evidence="1">Cell inner membrane</location>
        <topology evidence="1">Single-pass membrane protein</topology>
    </subcellularLocation>
</comment>
<evidence type="ECO:0000256" key="3">
    <source>
        <dbReference type="ARBA" id="ARBA00022475"/>
    </source>
</evidence>
<dbReference type="GO" id="GO:0015031">
    <property type="term" value="P:protein transport"/>
    <property type="evidence" value="ECO:0007669"/>
    <property type="project" value="UniProtKB-KW"/>
</dbReference>
<name>A0A5B8REN7_9ZZZZ</name>
<evidence type="ECO:0000313" key="9">
    <source>
        <dbReference type="EMBL" id="QEA07489.1"/>
    </source>
</evidence>
<keyword evidence="2" id="KW-0813">Transport</keyword>
<reference evidence="9" key="1">
    <citation type="submission" date="2019-06" db="EMBL/GenBank/DDBJ databases">
        <authorList>
            <person name="Murdoch R.W."/>
            <person name="Fathepure B."/>
        </authorList>
    </citation>
    <scope>NUCLEOTIDE SEQUENCE</scope>
</reference>
<keyword evidence="8" id="KW-0472">Membrane</keyword>
<keyword evidence="6" id="KW-0653">Protein transport</keyword>
<dbReference type="Gene3D" id="3.30.1360.100">
    <property type="entry name" value="General secretion pathway protein M, EpsM"/>
    <property type="match status" value="1"/>
</dbReference>
<dbReference type="Pfam" id="PF04612">
    <property type="entry name" value="T2SSM"/>
    <property type="match status" value="1"/>
</dbReference>
<dbReference type="GO" id="GO:0005886">
    <property type="term" value="C:plasma membrane"/>
    <property type="evidence" value="ECO:0007669"/>
    <property type="project" value="UniProtKB-SubCell"/>
</dbReference>